<dbReference type="Pfam" id="PF01302">
    <property type="entry name" value="CAP_GLY"/>
    <property type="match status" value="1"/>
</dbReference>
<dbReference type="PROSITE" id="PS50245">
    <property type="entry name" value="CAP_GLY_2"/>
    <property type="match status" value="1"/>
</dbReference>
<keyword evidence="3" id="KW-0143">Chaperone</keyword>
<dbReference type="InterPro" id="IPR000938">
    <property type="entry name" value="CAP-Gly_domain"/>
</dbReference>
<dbReference type="Pfam" id="PF14560">
    <property type="entry name" value="Ubiquitin_2"/>
    <property type="match status" value="1"/>
</dbReference>
<dbReference type="EMBL" id="HBFQ01010742">
    <property type="protein sequence ID" value="CAD8833153.1"/>
    <property type="molecule type" value="Transcribed_RNA"/>
</dbReference>
<feature type="domain" description="CAP-Gly" evidence="5">
    <location>
        <begin position="204"/>
        <end position="246"/>
    </location>
</feature>
<dbReference type="GO" id="GO:0043014">
    <property type="term" value="F:alpha-tubulin binding"/>
    <property type="evidence" value="ECO:0007669"/>
    <property type="project" value="InterPro"/>
</dbReference>
<evidence type="ECO:0000313" key="6">
    <source>
        <dbReference type="EMBL" id="CAD8833153.1"/>
    </source>
</evidence>
<evidence type="ECO:0000259" key="5">
    <source>
        <dbReference type="PROSITE" id="PS50245"/>
    </source>
</evidence>
<dbReference type="Gene3D" id="3.10.20.90">
    <property type="entry name" value="Phosphatidylinositol 3-kinase Catalytic Subunit, Chain A, domain 1"/>
    <property type="match status" value="1"/>
</dbReference>
<dbReference type="GO" id="GO:0031122">
    <property type="term" value="P:cytoplasmic microtubule organization"/>
    <property type="evidence" value="ECO:0007669"/>
    <property type="project" value="TreeGrafter"/>
</dbReference>
<dbReference type="GO" id="GO:0007021">
    <property type="term" value="P:tubulin complex assembly"/>
    <property type="evidence" value="ECO:0007669"/>
    <property type="project" value="InterPro"/>
</dbReference>
<name>A0A7S0ZV77_NOCSC</name>
<sequence>MNEMPAMRAYVTAGDATRYDHQAEGSLRLDVTHSNLNQSFHDLLFDADVPISSVKLKLNRHCGTPPDCMELYLRRGNQMDTVFLYDDSKSLRQYGAQNGMEIHIKDIDPYSLSKGGGLEDVSLVEKYMISEEDYDKLENTVRKQVQAQKAKKQKEKEESGEAAREAIALEELNKLLEEVKVTFLIGARCEVQPGSRRGEVAYVGIPKKQSVVRVGVRLDEPQGSNNGEINGTRYFECPPGYGCFVLHTNVTVGDFPPTDPFASDDEF</sequence>
<dbReference type="PANTHER" id="PTHR18916:SF85">
    <property type="entry name" value="TUBULIN-FOLDING COFACTOR B"/>
    <property type="match status" value="1"/>
</dbReference>
<dbReference type="InterPro" id="IPR045172">
    <property type="entry name" value="TBCB_Ubl"/>
</dbReference>
<dbReference type="SMART" id="SM01052">
    <property type="entry name" value="CAP_GLY"/>
    <property type="match status" value="1"/>
</dbReference>
<dbReference type="InterPro" id="IPR000626">
    <property type="entry name" value="Ubiquitin-like_dom"/>
</dbReference>
<evidence type="ECO:0000256" key="1">
    <source>
        <dbReference type="ARBA" id="ARBA00004496"/>
    </source>
</evidence>
<dbReference type="PANTHER" id="PTHR18916">
    <property type="entry name" value="DYNACTIN 1-RELATED MICROTUBULE-BINDING"/>
    <property type="match status" value="1"/>
</dbReference>
<dbReference type="InterPro" id="IPR036859">
    <property type="entry name" value="CAP-Gly_dom_sf"/>
</dbReference>
<proteinExistence type="inferred from homology"/>
<evidence type="ECO:0000256" key="2">
    <source>
        <dbReference type="ARBA" id="ARBA00022490"/>
    </source>
</evidence>
<keyword evidence="2" id="KW-0963">Cytoplasm</keyword>
<reference evidence="6" key="1">
    <citation type="submission" date="2021-01" db="EMBL/GenBank/DDBJ databases">
        <authorList>
            <person name="Corre E."/>
            <person name="Pelletier E."/>
            <person name="Niang G."/>
            <person name="Scheremetjew M."/>
            <person name="Finn R."/>
            <person name="Kale V."/>
            <person name="Holt S."/>
            <person name="Cochrane G."/>
            <person name="Meng A."/>
            <person name="Brown T."/>
            <person name="Cohen L."/>
        </authorList>
    </citation>
    <scope>NUCLEOTIDE SEQUENCE</scope>
</reference>
<comment type="subcellular location">
    <subcellularLocation>
        <location evidence="1">Cytoplasm</location>
    </subcellularLocation>
</comment>
<organism evidence="6">
    <name type="scientific">Noctiluca scintillans</name>
    <name type="common">Sea sparkle</name>
    <name type="synonym">Red tide dinoflagellate</name>
    <dbReference type="NCBI Taxonomy" id="2966"/>
    <lineage>
        <taxon>Eukaryota</taxon>
        <taxon>Sar</taxon>
        <taxon>Alveolata</taxon>
        <taxon>Dinophyceae</taxon>
        <taxon>Noctilucales</taxon>
        <taxon>Noctilucaceae</taxon>
        <taxon>Noctiluca</taxon>
    </lineage>
</organism>
<dbReference type="InterPro" id="IPR029071">
    <property type="entry name" value="Ubiquitin-like_domsf"/>
</dbReference>
<gene>
    <name evidence="6" type="ORF">NSCI0253_LOCUS7501</name>
</gene>
<dbReference type="SUPFAM" id="SSF54236">
    <property type="entry name" value="Ubiquitin-like"/>
    <property type="match status" value="1"/>
</dbReference>
<dbReference type="AlphaFoldDB" id="A0A7S0ZV77"/>
<dbReference type="GO" id="GO:0005634">
    <property type="term" value="C:nucleus"/>
    <property type="evidence" value="ECO:0007669"/>
    <property type="project" value="TreeGrafter"/>
</dbReference>
<comment type="similarity">
    <text evidence="4">Belongs to the TBCB family.</text>
</comment>
<dbReference type="GO" id="GO:0051010">
    <property type="term" value="F:microtubule plus-end binding"/>
    <property type="evidence" value="ECO:0007669"/>
    <property type="project" value="TreeGrafter"/>
</dbReference>
<dbReference type="GO" id="GO:0007023">
    <property type="term" value="P:post-chaperonin tubulin folding pathway"/>
    <property type="evidence" value="ECO:0007669"/>
    <property type="project" value="InterPro"/>
</dbReference>
<dbReference type="GO" id="GO:0005737">
    <property type="term" value="C:cytoplasm"/>
    <property type="evidence" value="ECO:0007669"/>
    <property type="project" value="UniProtKB-SubCell"/>
</dbReference>
<dbReference type="GO" id="GO:0035371">
    <property type="term" value="C:microtubule plus-end"/>
    <property type="evidence" value="ECO:0007669"/>
    <property type="project" value="TreeGrafter"/>
</dbReference>
<protein>
    <recommendedName>
        <fullName evidence="5">CAP-Gly domain-containing protein</fullName>
    </recommendedName>
</protein>
<evidence type="ECO:0000256" key="3">
    <source>
        <dbReference type="ARBA" id="ARBA00023186"/>
    </source>
</evidence>
<dbReference type="CDD" id="cd01789">
    <property type="entry name" value="Ubl_TBCB"/>
    <property type="match status" value="1"/>
</dbReference>
<accession>A0A7S0ZV77</accession>
<dbReference type="SUPFAM" id="SSF74924">
    <property type="entry name" value="Cap-Gly domain"/>
    <property type="match status" value="1"/>
</dbReference>
<dbReference type="Gene3D" id="2.30.30.190">
    <property type="entry name" value="CAP Gly-rich-like domain"/>
    <property type="match status" value="1"/>
</dbReference>
<evidence type="ECO:0000256" key="4">
    <source>
        <dbReference type="ARBA" id="ARBA00025779"/>
    </source>
</evidence>